<sequence length="87" mass="9714">MLRQSFELPHNIGRICAVAQLTIDQGEFALFGMGRHQSLAAFGTQIEHRDLFCHIRTLDTEPDGWGVTAPRNIHLGIDPYAHAFVDA</sequence>
<dbReference type="EMBL" id="LWGR01000019">
    <property type="protein sequence ID" value="KZM69611.1"/>
    <property type="molecule type" value="Genomic_DNA"/>
</dbReference>
<organism evidence="1 2">
    <name type="scientific">Nocardia terpenica</name>
    <dbReference type="NCBI Taxonomy" id="455432"/>
    <lineage>
        <taxon>Bacteria</taxon>
        <taxon>Bacillati</taxon>
        <taxon>Actinomycetota</taxon>
        <taxon>Actinomycetes</taxon>
        <taxon>Mycobacteriales</taxon>
        <taxon>Nocardiaceae</taxon>
        <taxon>Nocardia</taxon>
    </lineage>
</organism>
<evidence type="ECO:0000313" key="1">
    <source>
        <dbReference type="EMBL" id="KZM69611.1"/>
    </source>
</evidence>
<evidence type="ECO:0000313" key="2">
    <source>
        <dbReference type="Proteomes" id="UP000076512"/>
    </source>
</evidence>
<dbReference type="STRING" id="455432.AWN90_07470"/>
<name>A0A164INT9_9NOCA</name>
<dbReference type="AlphaFoldDB" id="A0A164INT9"/>
<dbReference type="Proteomes" id="UP000076512">
    <property type="component" value="Unassembled WGS sequence"/>
</dbReference>
<accession>A0A164INT9</accession>
<reference evidence="1 2" key="1">
    <citation type="submission" date="2016-04" db="EMBL/GenBank/DDBJ databases">
        <authorList>
            <person name="Evans L.H."/>
            <person name="Alamgir A."/>
            <person name="Owens N."/>
            <person name="Weber N.D."/>
            <person name="Virtaneva K."/>
            <person name="Barbian K."/>
            <person name="Babar A."/>
            <person name="Rosenke K."/>
        </authorList>
    </citation>
    <scope>NUCLEOTIDE SEQUENCE [LARGE SCALE GENOMIC DNA]</scope>
    <source>
        <strain evidence="1 2">IFM 0406</strain>
    </source>
</reference>
<proteinExistence type="predicted"/>
<protein>
    <submittedName>
        <fullName evidence="1">Uncharacterized protein</fullName>
    </submittedName>
</protein>
<keyword evidence="2" id="KW-1185">Reference proteome</keyword>
<gene>
    <name evidence="1" type="ORF">AWN90_07470</name>
</gene>
<comment type="caution">
    <text evidence="1">The sequence shown here is derived from an EMBL/GenBank/DDBJ whole genome shotgun (WGS) entry which is preliminary data.</text>
</comment>